<dbReference type="SUPFAM" id="SSF51004">
    <property type="entry name" value="C-terminal (heme d1) domain of cytochrome cd1-nitrite reductase"/>
    <property type="match status" value="1"/>
</dbReference>
<gene>
    <name evidence="3" type="ORF">AAEO57_18845</name>
</gene>
<evidence type="ECO:0000256" key="1">
    <source>
        <dbReference type="ARBA" id="ARBA00005564"/>
    </source>
</evidence>
<dbReference type="InterPro" id="IPR015943">
    <property type="entry name" value="WD40/YVTN_repeat-like_dom_sf"/>
</dbReference>
<keyword evidence="3" id="KW-0560">Oxidoreductase</keyword>
<dbReference type="Proteomes" id="UP001485226">
    <property type="component" value="Unassembled WGS sequence"/>
</dbReference>
<protein>
    <submittedName>
        <fullName evidence="3">Lactonase family protein</fullName>
        <ecNumber evidence="3">3.1.1.-</ecNumber>
    </submittedName>
</protein>
<organism evidence="3 4">
    <name type="scientific">Flavobacterium calami</name>
    <dbReference type="NCBI Taxonomy" id="3139144"/>
    <lineage>
        <taxon>Bacteria</taxon>
        <taxon>Pseudomonadati</taxon>
        <taxon>Bacteroidota</taxon>
        <taxon>Flavobacteriia</taxon>
        <taxon>Flavobacteriales</taxon>
        <taxon>Flavobacteriaceae</taxon>
        <taxon>Flavobacterium</taxon>
    </lineage>
</organism>
<dbReference type="Pfam" id="PF10282">
    <property type="entry name" value="Lactonase"/>
    <property type="match status" value="1"/>
</dbReference>
<dbReference type="EC" id="3.1.1.-" evidence="3"/>
<dbReference type="InterPro" id="IPR050282">
    <property type="entry name" value="Cycloisomerase_2"/>
</dbReference>
<sequence>MNYKKLIPVFILLIFESSFSQNTYVFLGSYNKDKTAESIQVYQLDTLNGNLSKITGEKNIINPSFLTVSPNGKYVYACTDTKTANAGSVSSFEFNAQNKTLTFLNKQASGGENPVYVTIHKNGKWIANANYNEGSVSVFPVLENGKIDSIVQNFKYTDGSIHKERQTRSHVHSAVFSPGFDYLFLPDLGADKIRCYQFDEKQKKPLFEAKLPFTKTDLEAGPRHFTFHPNQKFGYCIEEMAGQISVYQYKKGSLKKIQRISANPDTITEGYASSDIHISPDGKFLYASNRGKENNIAIFSIDKKGLLKNIGYQSTFGDHPRVFALDETGNFLIATNVNSGNVVVFRRNKKSGLLTKTGEEIKMPNVSCVKIKQIL</sequence>
<dbReference type="InterPro" id="IPR011048">
    <property type="entry name" value="Haem_d1_sf"/>
</dbReference>
<keyword evidence="4" id="KW-1185">Reference proteome</keyword>
<evidence type="ECO:0000256" key="2">
    <source>
        <dbReference type="ARBA" id="ARBA00022526"/>
    </source>
</evidence>
<dbReference type="RefSeq" id="WP_341694587.1">
    <property type="nucleotide sequence ID" value="NZ_JBBYHS010000024.1"/>
</dbReference>
<evidence type="ECO:0000313" key="4">
    <source>
        <dbReference type="Proteomes" id="UP001485226"/>
    </source>
</evidence>
<dbReference type="PANTHER" id="PTHR30344:SF1">
    <property type="entry name" value="6-PHOSPHOGLUCONOLACTONASE"/>
    <property type="match status" value="1"/>
</dbReference>
<name>A0ABU9ITU0_9FLAO</name>
<dbReference type="Gene3D" id="2.130.10.10">
    <property type="entry name" value="YVTN repeat-like/Quinoprotein amine dehydrogenase"/>
    <property type="match status" value="1"/>
</dbReference>
<proteinExistence type="inferred from homology"/>
<keyword evidence="2" id="KW-0119">Carbohydrate metabolism</keyword>
<comment type="caution">
    <text evidence="3">The sequence shown here is derived from an EMBL/GenBank/DDBJ whole genome shotgun (WGS) entry which is preliminary data.</text>
</comment>
<evidence type="ECO:0000313" key="3">
    <source>
        <dbReference type="EMBL" id="MEL1255859.1"/>
    </source>
</evidence>
<reference evidence="3 4" key="1">
    <citation type="submission" date="2024-04" db="EMBL/GenBank/DDBJ databases">
        <title>Flavobacterium sp. DGU38 16S ribosomal RNA gene Genome sequencing and assembly.</title>
        <authorList>
            <person name="Park S."/>
        </authorList>
    </citation>
    <scope>NUCLEOTIDE SEQUENCE [LARGE SCALE GENOMIC DNA]</scope>
    <source>
        <strain evidence="3 4">DGU38</strain>
    </source>
</reference>
<dbReference type="InterPro" id="IPR019405">
    <property type="entry name" value="Lactonase_7-beta_prop"/>
</dbReference>
<dbReference type="PANTHER" id="PTHR30344">
    <property type="entry name" value="6-PHOSPHOGLUCONOLACTONASE-RELATED"/>
    <property type="match status" value="1"/>
</dbReference>
<dbReference type="GO" id="GO:0016787">
    <property type="term" value="F:hydrolase activity"/>
    <property type="evidence" value="ECO:0007669"/>
    <property type="project" value="UniProtKB-KW"/>
</dbReference>
<dbReference type="GO" id="GO:0016491">
    <property type="term" value="F:oxidoreductase activity"/>
    <property type="evidence" value="ECO:0007669"/>
    <property type="project" value="UniProtKB-KW"/>
</dbReference>
<dbReference type="EMBL" id="JBBYHS010000024">
    <property type="protein sequence ID" value="MEL1255859.1"/>
    <property type="molecule type" value="Genomic_DNA"/>
</dbReference>
<keyword evidence="3" id="KW-0378">Hydrolase</keyword>
<comment type="similarity">
    <text evidence="1">Belongs to the cycloisomerase 2 family.</text>
</comment>
<keyword evidence="2" id="KW-0313">Glucose metabolism</keyword>
<accession>A0ABU9ITU0</accession>